<gene>
    <name evidence="1" type="ORF">TELCIR_24926</name>
</gene>
<reference evidence="1 2" key="1">
    <citation type="submission" date="2015-09" db="EMBL/GenBank/DDBJ databases">
        <title>Draft genome of the parasitic nematode Teladorsagia circumcincta isolate WARC Sus (inbred).</title>
        <authorList>
            <person name="Mitreva M."/>
        </authorList>
    </citation>
    <scope>NUCLEOTIDE SEQUENCE [LARGE SCALE GENOMIC DNA]</scope>
    <source>
        <strain evidence="1 2">S</strain>
    </source>
</reference>
<organism evidence="1 2">
    <name type="scientific">Teladorsagia circumcincta</name>
    <name type="common">Brown stomach worm</name>
    <name type="synonym">Ostertagia circumcincta</name>
    <dbReference type="NCBI Taxonomy" id="45464"/>
    <lineage>
        <taxon>Eukaryota</taxon>
        <taxon>Metazoa</taxon>
        <taxon>Ecdysozoa</taxon>
        <taxon>Nematoda</taxon>
        <taxon>Chromadorea</taxon>
        <taxon>Rhabditida</taxon>
        <taxon>Rhabditina</taxon>
        <taxon>Rhabditomorpha</taxon>
        <taxon>Strongyloidea</taxon>
        <taxon>Trichostrongylidae</taxon>
        <taxon>Teladorsagia</taxon>
    </lineage>
</organism>
<dbReference type="EMBL" id="KZ407570">
    <property type="protein sequence ID" value="PIO53729.1"/>
    <property type="molecule type" value="Genomic_DNA"/>
</dbReference>
<accession>A0A2G9T6X5</accession>
<dbReference type="OrthoDB" id="5464at2759"/>
<evidence type="ECO:0000313" key="2">
    <source>
        <dbReference type="Proteomes" id="UP000230423"/>
    </source>
</evidence>
<keyword evidence="2" id="KW-1185">Reference proteome</keyword>
<protein>
    <submittedName>
        <fullName evidence="1">Uncharacterized protein</fullName>
    </submittedName>
</protein>
<dbReference type="AlphaFoldDB" id="A0A2G9T6X5"/>
<sequence>TYFYEGEETCDRNRDIFMETVDAVAKVTQGEGFAAIKVTALGRPTLLLKLSGNEHMEKCKVLRSN</sequence>
<dbReference type="Proteomes" id="UP000230423">
    <property type="component" value="Unassembled WGS sequence"/>
</dbReference>
<proteinExistence type="predicted"/>
<evidence type="ECO:0000313" key="1">
    <source>
        <dbReference type="EMBL" id="PIO53729.1"/>
    </source>
</evidence>
<feature type="non-terminal residue" evidence="1">
    <location>
        <position position="1"/>
    </location>
</feature>
<name>A0A2G9T6X5_TELCI</name>